<evidence type="ECO:0000313" key="2">
    <source>
        <dbReference type="Proteomes" id="UP001207468"/>
    </source>
</evidence>
<reference evidence="1" key="1">
    <citation type="submission" date="2021-03" db="EMBL/GenBank/DDBJ databases">
        <title>Evolutionary priming and transition to the ectomycorrhizal habit in an iconic lineage of mushroom-forming fungi: is preadaptation a requirement?</title>
        <authorList>
            <consortium name="DOE Joint Genome Institute"/>
            <person name="Looney B.P."/>
            <person name="Miyauchi S."/>
            <person name="Morin E."/>
            <person name="Drula E."/>
            <person name="Courty P.E."/>
            <person name="Chicoki N."/>
            <person name="Fauchery L."/>
            <person name="Kohler A."/>
            <person name="Kuo A."/>
            <person name="LaButti K."/>
            <person name="Pangilinan J."/>
            <person name="Lipzen A."/>
            <person name="Riley R."/>
            <person name="Andreopoulos W."/>
            <person name="He G."/>
            <person name="Johnson J."/>
            <person name="Barry K.W."/>
            <person name="Grigoriev I.V."/>
            <person name="Nagy L."/>
            <person name="Hibbett D."/>
            <person name="Henrissat B."/>
            <person name="Matheny P.B."/>
            <person name="Labbe J."/>
            <person name="Martin A.F."/>
        </authorList>
    </citation>
    <scope>NUCLEOTIDE SEQUENCE</scope>
    <source>
        <strain evidence="1">BPL698</strain>
    </source>
</reference>
<evidence type="ECO:0000313" key="1">
    <source>
        <dbReference type="EMBL" id="KAI9449154.1"/>
    </source>
</evidence>
<comment type="caution">
    <text evidence="1">The sequence shown here is derived from an EMBL/GenBank/DDBJ whole genome shotgun (WGS) entry which is preliminary data.</text>
</comment>
<gene>
    <name evidence="1" type="ORF">F5148DRAFT_1291792</name>
</gene>
<protein>
    <submittedName>
        <fullName evidence="1">Helix-turn-helix domain-containing protein</fullName>
    </submittedName>
</protein>
<dbReference type="EMBL" id="JAGFNK010000526">
    <property type="protein sequence ID" value="KAI9449154.1"/>
    <property type="molecule type" value="Genomic_DNA"/>
</dbReference>
<name>A0ACC0TUA1_9AGAM</name>
<organism evidence="1 2">
    <name type="scientific">Russula earlei</name>
    <dbReference type="NCBI Taxonomy" id="71964"/>
    <lineage>
        <taxon>Eukaryota</taxon>
        <taxon>Fungi</taxon>
        <taxon>Dikarya</taxon>
        <taxon>Basidiomycota</taxon>
        <taxon>Agaricomycotina</taxon>
        <taxon>Agaricomycetes</taxon>
        <taxon>Russulales</taxon>
        <taxon>Russulaceae</taxon>
        <taxon>Russula</taxon>
    </lineage>
</organism>
<dbReference type="Proteomes" id="UP001207468">
    <property type="component" value="Unassembled WGS sequence"/>
</dbReference>
<accession>A0ACC0TUA1</accession>
<proteinExistence type="predicted"/>
<keyword evidence="2" id="KW-1185">Reference proteome</keyword>
<sequence length="250" mass="28138">MSYAGKNLRYLRKLRGWTQEEFATKLNIKRSLIGAYEEERAEPKLEVLEAMGSIFKLSLDDLLLKDLSAVKGASYLEQRRKLKMAASSNTVQFVPVKAAAGYLAGYADPEFLDELNTFTLPMLAPGDYRAFEIIGDSMLPTPSGSVIVGEKVDDLEDVKNSNTYVVLSRNEGVVYKRIMKNNKIRNKLTLISDNPVFEPYTVNAEDVLEVWRAVFIMQKANTAPRWDVNQLAGMVSNLQDQVSSLKKKMN</sequence>